<dbReference type="PROSITE" id="PS51918">
    <property type="entry name" value="RADICAL_SAM"/>
    <property type="match status" value="1"/>
</dbReference>
<evidence type="ECO:0000256" key="3">
    <source>
        <dbReference type="ARBA" id="ARBA00022723"/>
    </source>
</evidence>
<evidence type="ECO:0000256" key="4">
    <source>
        <dbReference type="ARBA" id="ARBA00023004"/>
    </source>
</evidence>
<dbReference type="HOGENOM" id="CLU_741389_0_0_7"/>
<dbReference type="KEGG" id="bmx:BMS_3134"/>
<dbReference type="InterPro" id="IPR007197">
    <property type="entry name" value="rSAM"/>
</dbReference>
<dbReference type="CDD" id="cd01335">
    <property type="entry name" value="Radical_SAM"/>
    <property type="match status" value="1"/>
</dbReference>
<dbReference type="GO" id="GO:0003824">
    <property type="term" value="F:catalytic activity"/>
    <property type="evidence" value="ECO:0007669"/>
    <property type="project" value="InterPro"/>
</dbReference>
<dbReference type="eggNOG" id="COG0535">
    <property type="taxonomic scope" value="Bacteria"/>
</dbReference>
<organism evidence="7 8">
    <name type="scientific">Halobacteriovorax marinus (strain ATCC BAA-682 / DSM 15412 / SJ)</name>
    <name type="common">Bacteriovorax marinus</name>
    <dbReference type="NCBI Taxonomy" id="862908"/>
    <lineage>
        <taxon>Bacteria</taxon>
        <taxon>Pseudomonadati</taxon>
        <taxon>Bdellovibrionota</taxon>
        <taxon>Bacteriovoracia</taxon>
        <taxon>Bacteriovoracales</taxon>
        <taxon>Halobacteriovoraceae</taxon>
        <taxon>Halobacteriovorax</taxon>
    </lineage>
</organism>
<keyword evidence="8" id="KW-1185">Reference proteome</keyword>
<dbReference type="GO" id="GO:0046872">
    <property type="term" value="F:metal ion binding"/>
    <property type="evidence" value="ECO:0007669"/>
    <property type="project" value="UniProtKB-KW"/>
</dbReference>
<dbReference type="CDD" id="cd21109">
    <property type="entry name" value="SPASM"/>
    <property type="match status" value="1"/>
</dbReference>
<keyword evidence="4" id="KW-0408">Iron</keyword>
<dbReference type="Proteomes" id="UP000008963">
    <property type="component" value="Chromosome"/>
</dbReference>
<dbReference type="OrthoDB" id="8666056at2"/>
<dbReference type="InterPro" id="IPR013785">
    <property type="entry name" value="Aldolase_TIM"/>
</dbReference>
<evidence type="ECO:0000313" key="8">
    <source>
        <dbReference type="Proteomes" id="UP000008963"/>
    </source>
</evidence>
<proteinExistence type="predicted"/>
<dbReference type="SFLD" id="SFLDG01067">
    <property type="entry name" value="SPASM/twitch_domain_containing"/>
    <property type="match status" value="1"/>
</dbReference>
<feature type="domain" description="Radical SAM core" evidence="6">
    <location>
        <begin position="105"/>
        <end position="334"/>
    </location>
</feature>
<name>E1WZV5_HALMS</name>
<dbReference type="InterPro" id="IPR050377">
    <property type="entry name" value="Radical_SAM_PqqE_MftC-like"/>
</dbReference>
<dbReference type="SFLD" id="SFLDS00029">
    <property type="entry name" value="Radical_SAM"/>
    <property type="match status" value="1"/>
</dbReference>
<dbReference type="InterPro" id="IPR058240">
    <property type="entry name" value="rSAM_sf"/>
</dbReference>
<evidence type="ECO:0000259" key="6">
    <source>
        <dbReference type="PROSITE" id="PS51918"/>
    </source>
</evidence>
<evidence type="ECO:0000256" key="2">
    <source>
        <dbReference type="ARBA" id="ARBA00022691"/>
    </source>
</evidence>
<accession>E1WZV5</accession>
<dbReference type="InterPro" id="IPR023885">
    <property type="entry name" value="4Fe4S-binding_SPASM_dom"/>
</dbReference>
<dbReference type="AlphaFoldDB" id="E1WZV5"/>
<keyword evidence="5" id="KW-0411">Iron-sulfur</keyword>
<dbReference type="Pfam" id="PF04055">
    <property type="entry name" value="Radical_SAM"/>
    <property type="match status" value="1"/>
</dbReference>
<sequence>MDLKNKFCAKPFEFLEIGYPQERGVLCHACCPNQLPKEIGNLKNDTLLETWNSQSIQDIRRSIHEGTFEYCVKEQCPIIQAGELPDKYTVSDKYLKKIIQDQQVVLDRSPKIINLSYDQTCNLSCPSCRVDYISHNGQDAQELFSKIGDEIVEVSGTHTERLLFCSSGDPFASQHFKNLLKNLNFSKNPNLKIQIVTNGLLFSERVWSELSNIHGRIEGFCVSIDAASSATYEIVRRGGDWDRLLRNLEFIKKLRKSGQIPYVKYDFVVQDHNFREMPQFVDLGKRFEADFVFFQRIINWGTFSNEEFLKRAVYLSEHPLYDEFVEVCKDKRMRDTIVDGGNLSSFIGRPKRRFRLFNAIKHSLQKRVPFLRF</sequence>
<keyword evidence="2" id="KW-0949">S-adenosyl-L-methionine</keyword>
<dbReference type="EMBL" id="FQ312005">
    <property type="protein sequence ID" value="CBW27891.1"/>
    <property type="molecule type" value="Genomic_DNA"/>
</dbReference>
<evidence type="ECO:0000313" key="7">
    <source>
        <dbReference type="EMBL" id="CBW27891.1"/>
    </source>
</evidence>
<dbReference type="PATRIC" id="fig|862908.3.peg.2997"/>
<dbReference type="PANTHER" id="PTHR11228">
    <property type="entry name" value="RADICAL SAM DOMAIN PROTEIN"/>
    <property type="match status" value="1"/>
</dbReference>
<evidence type="ECO:0000256" key="1">
    <source>
        <dbReference type="ARBA" id="ARBA00001966"/>
    </source>
</evidence>
<evidence type="ECO:0000256" key="5">
    <source>
        <dbReference type="ARBA" id="ARBA00023014"/>
    </source>
</evidence>
<gene>
    <name evidence="7" type="ordered locus">BMS_3134</name>
</gene>
<comment type="cofactor">
    <cofactor evidence="1">
        <name>[4Fe-4S] cluster</name>
        <dbReference type="ChEBI" id="CHEBI:49883"/>
    </cofactor>
</comment>
<dbReference type="GO" id="GO:0051536">
    <property type="term" value="F:iron-sulfur cluster binding"/>
    <property type="evidence" value="ECO:0007669"/>
    <property type="project" value="UniProtKB-KW"/>
</dbReference>
<dbReference type="SUPFAM" id="SSF102114">
    <property type="entry name" value="Radical SAM enzymes"/>
    <property type="match status" value="1"/>
</dbReference>
<dbReference type="PANTHER" id="PTHR11228:SF34">
    <property type="entry name" value="TUNGSTEN-CONTAINING ALDEHYDE FERREDOXIN OXIDOREDUCTASE COFACTOR MODIFYING PROTEIN"/>
    <property type="match status" value="1"/>
</dbReference>
<dbReference type="Gene3D" id="3.20.20.70">
    <property type="entry name" value="Aldolase class I"/>
    <property type="match status" value="2"/>
</dbReference>
<reference evidence="8" key="1">
    <citation type="journal article" date="2013" name="ISME J.">
        <title>A small predatory core genome in the divergent marine Bacteriovorax marinus SJ and the terrestrial Bdellovibrio bacteriovorus.</title>
        <authorList>
            <person name="Crossman L.C."/>
            <person name="Chen H."/>
            <person name="Cerdeno-Tarraga A.M."/>
            <person name="Brooks K."/>
            <person name="Quail M.A."/>
            <person name="Pineiro S.A."/>
            <person name="Hobley L."/>
            <person name="Sockett R.E."/>
            <person name="Bentley S.D."/>
            <person name="Parkhill J."/>
            <person name="Williams H.N."/>
            <person name="Stine O.C."/>
        </authorList>
    </citation>
    <scope>NUCLEOTIDE SEQUENCE [LARGE SCALE GENOMIC DNA]</scope>
    <source>
        <strain evidence="8">ATCC BAA-682 / DSM 15412 / SJ</strain>
    </source>
</reference>
<keyword evidence="3" id="KW-0479">Metal-binding</keyword>
<dbReference type="Pfam" id="PF13186">
    <property type="entry name" value="SPASM"/>
    <property type="match status" value="1"/>
</dbReference>
<protein>
    <submittedName>
        <fullName evidence="7">Molybdopterin cofactor synthesis protein</fullName>
    </submittedName>
</protein>
<dbReference type="STRING" id="862908.BMS_3134"/>
<dbReference type="RefSeq" id="WP_014245661.1">
    <property type="nucleotide sequence ID" value="NC_016620.1"/>
</dbReference>